<comment type="caution">
    <text evidence="2">The sequence shown here is derived from an EMBL/GenBank/DDBJ whole genome shotgun (WGS) entry which is preliminary data.</text>
</comment>
<gene>
    <name evidence="2" type="ORF">SCH01S_29_00930</name>
</gene>
<organism evidence="2 3">
    <name type="scientific">Sphingomonas changbaiensis NBRC 104936</name>
    <dbReference type="NCBI Taxonomy" id="1219043"/>
    <lineage>
        <taxon>Bacteria</taxon>
        <taxon>Pseudomonadati</taxon>
        <taxon>Pseudomonadota</taxon>
        <taxon>Alphaproteobacteria</taxon>
        <taxon>Sphingomonadales</taxon>
        <taxon>Sphingomonadaceae</taxon>
        <taxon>Sphingomonas</taxon>
    </lineage>
</organism>
<evidence type="ECO:0000313" key="2">
    <source>
        <dbReference type="EMBL" id="GAO39405.1"/>
    </source>
</evidence>
<sequence>MPEMAMARIASAETPHSENACPDQPGKTKAGHAGAMTCVGCAALRDVRQAGRAPLPAEALLFRPSLASLSGRVTPPDPPPPRAR</sequence>
<reference evidence="2 3" key="1">
    <citation type="submission" date="2015-04" db="EMBL/GenBank/DDBJ databases">
        <title>Whole genome shotgun sequence of Sphingomonas changbaiensis NBRC 104936.</title>
        <authorList>
            <person name="Katano-Makiyama Y."/>
            <person name="Hosoyama A."/>
            <person name="Hashimoto M."/>
            <person name="Noguchi M."/>
            <person name="Tsuchikane K."/>
            <person name="Ohji S."/>
            <person name="Yamazoe A."/>
            <person name="Ichikawa N."/>
            <person name="Kimura A."/>
            <person name="Fujita N."/>
        </authorList>
    </citation>
    <scope>NUCLEOTIDE SEQUENCE [LARGE SCALE GENOMIC DNA]</scope>
    <source>
        <strain evidence="2 3">NBRC 104936</strain>
    </source>
</reference>
<feature type="compositionally biased region" description="Pro residues" evidence="1">
    <location>
        <begin position="75"/>
        <end position="84"/>
    </location>
</feature>
<feature type="region of interest" description="Disordered" evidence="1">
    <location>
        <begin position="65"/>
        <end position="84"/>
    </location>
</feature>
<dbReference type="EMBL" id="BBWU01000029">
    <property type="protein sequence ID" value="GAO39405.1"/>
    <property type="molecule type" value="Genomic_DNA"/>
</dbReference>
<accession>A0A0E9MQM1</accession>
<keyword evidence="3" id="KW-1185">Reference proteome</keyword>
<dbReference type="AlphaFoldDB" id="A0A0E9MQM1"/>
<dbReference type="Proteomes" id="UP000033202">
    <property type="component" value="Unassembled WGS sequence"/>
</dbReference>
<dbReference type="STRING" id="1219043.SCH01S_29_00930"/>
<proteinExistence type="predicted"/>
<name>A0A0E9MQM1_9SPHN</name>
<protein>
    <submittedName>
        <fullName evidence="2">Uncharacterized protein</fullName>
    </submittedName>
</protein>
<evidence type="ECO:0000256" key="1">
    <source>
        <dbReference type="SAM" id="MobiDB-lite"/>
    </source>
</evidence>
<evidence type="ECO:0000313" key="3">
    <source>
        <dbReference type="Proteomes" id="UP000033202"/>
    </source>
</evidence>
<feature type="region of interest" description="Disordered" evidence="1">
    <location>
        <begin position="1"/>
        <end position="31"/>
    </location>
</feature>